<evidence type="ECO:0000256" key="1">
    <source>
        <dbReference type="ARBA" id="ARBA00022574"/>
    </source>
</evidence>
<keyword evidence="2" id="KW-0677">Repeat</keyword>
<dbReference type="InterPro" id="IPR015943">
    <property type="entry name" value="WD40/YVTN_repeat-like_dom_sf"/>
</dbReference>
<organism evidence="4 5">
    <name type="scientific">Luteolibacter pohnpeiensis</name>
    <dbReference type="NCBI Taxonomy" id="454153"/>
    <lineage>
        <taxon>Bacteria</taxon>
        <taxon>Pseudomonadati</taxon>
        <taxon>Verrucomicrobiota</taxon>
        <taxon>Verrucomicrobiia</taxon>
        <taxon>Verrucomicrobiales</taxon>
        <taxon>Verrucomicrobiaceae</taxon>
        <taxon>Luteolibacter</taxon>
    </lineage>
</organism>
<gene>
    <name evidence="4" type="ORF">JIN85_19865</name>
</gene>
<dbReference type="SMART" id="SM00320">
    <property type="entry name" value="WD40"/>
    <property type="match status" value="1"/>
</dbReference>
<feature type="non-terminal residue" evidence="4">
    <location>
        <position position="1"/>
    </location>
</feature>
<proteinExistence type="predicted"/>
<dbReference type="PROSITE" id="PS50082">
    <property type="entry name" value="WD_REPEATS_2"/>
    <property type="match status" value="1"/>
</dbReference>
<evidence type="ECO:0000313" key="5">
    <source>
        <dbReference type="Proteomes" id="UP000603141"/>
    </source>
</evidence>
<dbReference type="InterPro" id="IPR001680">
    <property type="entry name" value="WD40_rpt"/>
</dbReference>
<name>A0A934VYA0_9BACT</name>
<dbReference type="AlphaFoldDB" id="A0A934VYA0"/>
<keyword evidence="5" id="KW-1185">Reference proteome</keyword>
<keyword evidence="1 3" id="KW-0853">WD repeat</keyword>
<feature type="repeat" description="WD" evidence="3">
    <location>
        <begin position="15"/>
        <end position="56"/>
    </location>
</feature>
<comment type="caution">
    <text evidence="4">The sequence shown here is derived from an EMBL/GenBank/DDBJ whole genome shotgun (WGS) entry which is preliminary data.</text>
</comment>
<sequence>VKVWDAVGGRCLLTLEGHGGRVTSVCWSPDGMGILSSGGDATMREWDAATGKLLRTWLTIGNEAALIDFSGNRILHATAGAWRHLGWQGYDSEAKRRRLFPAEYYGPLNPWPAA</sequence>
<protein>
    <recommendedName>
        <fullName evidence="6">WD40 repeat domain-containing protein</fullName>
    </recommendedName>
</protein>
<dbReference type="EMBL" id="JAENIJ010000074">
    <property type="protein sequence ID" value="MBK1884678.1"/>
    <property type="molecule type" value="Genomic_DNA"/>
</dbReference>
<dbReference type="PROSITE" id="PS50294">
    <property type="entry name" value="WD_REPEATS_REGION"/>
    <property type="match status" value="1"/>
</dbReference>
<accession>A0A934VYA0</accession>
<reference evidence="4" key="1">
    <citation type="submission" date="2021-01" db="EMBL/GenBank/DDBJ databases">
        <title>Modified the classification status of verrucomicrobia.</title>
        <authorList>
            <person name="Feng X."/>
        </authorList>
    </citation>
    <scope>NUCLEOTIDE SEQUENCE</scope>
    <source>
        <strain evidence="4">KCTC 22041</strain>
    </source>
</reference>
<dbReference type="PANTHER" id="PTHR19848:SF8">
    <property type="entry name" value="F-BOX AND WD REPEAT DOMAIN CONTAINING 7"/>
    <property type="match status" value="1"/>
</dbReference>
<dbReference type="InterPro" id="IPR036322">
    <property type="entry name" value="WD40_repeat_dom_sf"/>
</dbReference>
<dbReference type="Pfam" id="PF00400">
    <property type="entry name" value="WD40"/>
    <property type="match status" value="1"/>
</dbReference>
<dbReference type="Gene3D" id="2.130.10.10">
    <property type="entry name" value="YVTN repeat-like/Quinoprotein amine dehydrogenase"/>
    <property type="match status" value="1"/>
</dbReference>
<evidence type="ECO:0000256" key="2">
    <source>
        <dbReference type="ARBA" id="ARBA00022737"/>
    </source>
</evidence>
<dbReference type="RefSeq" id="WP_200274098.1">
    <property type="nucleotide sequence ID" value="NZ_JAENIJ010000074.1"/>
</dbReference>
<dbReference type="Proteomes" id="UP000603141">
    <property type="component" value="Unassembled WGS sequence"/>
</dbReference>
<evidence type="ECO:0000256" key="3">
    <source>
        <dbReference type="PROSITE-ProRule" id="PRU00221"/>
    </source>
</evidence>
<dbReference type="SUPFAM" id="SSF50978">
    <property type="entry name" value="WD40 repeat-like"/>
    <property type="match status" value="1"/>
</dbReference>
<evidence type="ECO:0008006" key="6">
    <source>
        <dbReference type="Google" id="ProtNLM"/>
    </source>
</evidence>
<evidence type="ECO:0000313" key="4">
    <source>
        <dbReference type="EMBL" id="MBK1884678.1"/>
    </source>
</evidence>
<dbReference type="PANTHER" id="PTHR19848">
    <property type="entry name" value="WD40 REPEAT PROTEIN"/>
    <property type="match status" value="1"/>
</dbReference>